<feature type="domain" description="Solute-binding protein family 5" evidence="1">
    <location>
        <begin position="102"/>
        <end position="542"/>
    </location>
</feature>
<dbReference type="FunFam" id="3.90.76.10:FF:000014">
    <property type="entry name" value="Extracellular solute-binding protein family 5"/>
    <property type="match status" value="1"/>
</dbReference>
<dbReference type="EMBL" id="CP000916">
    <property type="protein sequence ID" value="ACM23551.1"/>
    <property type="molecule type" value="Genomic_DNA"/>
</dbReference>
<dbReference type="GO" id="GO:0043190">
    <property type="term" value="C:ATP-binding cassette (ABC) transporter complex"/>
    <property type="evidence" value="ECO:0007669"/>
    <property type="project" value="InterPro"/>
</dbReference>
<proteinExistence type="predicted"/>
<keyword evidence="3" id="KW-1185">Reference proteome</keyword>
<dbReference type="Gene3D" id="3.40.190.10">
    <property type="entry name" value="Periplasmic binding protein-like II"/>
    <property type="match status" value="1"/>
</dbReference>
<dbReference type="HOGENOM" id="CLU_017028_8_3_0"/>
<dbReference type="Proteomes" id="UP000000445">
    <property type="component" value="Chromosome"/>
</dbReference>
<dbReference type="PANTHER" id="PTHR30290">
    <property type="entry name" value="PERIPLASMIC BINDING COMPONENT OF ABC TRANSPORTER"/>
    <property type="match status" value="1"/>
</dbReference>
<dbReference type="FunFam" id="3.10.105.10:FF:000026">
    <property type="entry name" value="Extracellular solute-binding protein, family 5"/>
    <property type="match status" value="1"/>
</dbReference>
<dbReference type="CDD" id="cd08509">
    <property type="entry name" value="PBP2_TmCBP_oligosaccharides_like"/>
    <property type="match status" value="1"/>
</dbReference>
<evidence type="ECO:0000313" key="2">
    <source>
        <dbReference type="EMBL" id="ACM23551.1"/>
    </source>
</evidence>
<dbReference type="GO" id="GO:0015833">
    <property type="term" value="P:peptide transport"/>
    <property type="evidence" value="ECO:0007669"/>
    <property type="project" value="TreeGrafter"/>
</dbReference>
<dbReference type="InterPro" id="IPR000914">
    <property type="entry name" value="SBP_5_dom"/>
</dbReference>
<dbReference type="Gene3D" id="3.10.105.10">
    <property type="entry name" value="Dipeptide-binding Protein, Domain 3"/>
    <property type="match status" value="1"/>
</dbReference>
<organism evidence="2 3">
    <name type="scientific">Thermotoga neapolitana (strain ATCC 49049 / DSM 4359 / NBRC 107923 / NS-E)</name>
    <dbReference type="NCBI Taxonomy" id="309803"/>
    <lineage>
        <taxon>Bacteria</taxon>
        <taxon>Thermotogati</taxon>
        <taxon>Thermotogota</taxon>
        <taxon>Thermotogae</taxon>
        <taxon>Thermotogales</taxon>
        <taxon>Thermotogaceae</taxon>
        <taxon>Thermotoga</taxon>
    </lineage>
</organism>
<dbReference type="FunFam" id="3.10.105.10:FF:000089">
    <property type="entry name" value="Xyloglucan ABC transport system, sugar-binding protein"/>
    <property type="match status" value="1"/>
</dbReference>
<dbReference type="PIRSF" id="PIRSF002741">
    <property type="entry name" value="MppA"/>
    <property type="match status" value="1"/>
</dbReference>
<dbReference type="InterPro" id="IPR039424">
    <property type="entry name" value="SBP_5"/>
</dbReference>
<reference evidence="2 3" key="1">
    <citation type="journal article" date="2009" name="Biosci. Biotechnol. Biochem.">
        <title>WeGAS: a web-based microbial genome annotation system.</title>
        <authorList>
            <person name="Lee D."/>
            <person name="Seo H."/>
            <person name="Park C."/>
            <person name="Park K."/>
        </authorList>
    </citation>
    <scope>NUCLEOTIDE SEQUENCE [LARGE SCALE GENOMIC DNA]</scope>
    <source>
        <strain evidence="3">ATCC 49049 / DSM 4359 / NBRC 107923 / NS-E</strain>
    </source>
</reference>
<dbReference type="PANTHER" id="PTHR30290:SF16">
    <property type="entry name" value="OLIGOPEPTIDE ABC TRANSPORTER, PERIPLASMIC OLIGOPEPTIDE-BINDING PROTEIN"/>
    <property type="match status" value="1"/>
</dbReference>
<accession>B9K9B8</accession>
<gene>
    <name evidence="2" type="ordered locus">CTN_1375</name>
</gene>
<dbReference type="GO" id="GO:1904680">
    <property type="term" value="F:peptide transmembrane transporter activity"/>
    <property type="evidence" value="ECO:0007669"/>
    <property type="project" value="TreeGrafter"/>
</dbReference>
<dbReference type="eggNOG" id="COG0747">
    <property type="taxonomic scope" value="Bacteria"/>
</dbReference>
<dbReference type="AlphaFoldDB" id="B9K9B8"/>
<dbReference type="InterPro" id="IPR030678">
    <property type="entry name" value="Peptide/Ni-bd"/>
</dbReference>
<dbReference type="STRING" id="309803.CTN_1375"/>
<sequence length="655" mass="75878">MILHKRSRYHLHDSREGGIFMRKFLVFLFLVLSIASLLLGQTLPPGVPREKTLILPFLFAPLPVPGNWNLWAGWRAQNCGLHQFVTEPLWTINPNPEEGGIINALAAEPPIYSEDFTKLTIKLREGIYWSDGVEFTADDVVFTIKTVRDTSGLDYHGPMQDVKDVYALDKYTVVVELKRPNSRFHAYFVERWGALRPMPKHIFEKVEDVVSYDFNPPVSLGPYVLKDYDPAGYWVLWEKRKDWQRTVTGKLFGEPVPEYVLFINYGTAEKNTMAMLRHELDVLQGTAEQLITLLRASKTTRSYRKTWPYIDPRDISTRGPGFNHMVYPYDIKDVRWALALSIDIVKLAVSTYDGMVAMTPGLPLVVNKNFYEWYFKRLEPWLEDFTLDLGNGETFKPWDPQAPWKLLDWARKMYKVDIDPNDEEEVRLTLGYGWWKYAPNVAEKLLKKHGFYRDKDGKWHLPNGDLWKITILRGPDPTDMANIIIEGIAEQWKEFGIEVEYNVSAAASTLAGEGRFEVVNTAHGGFAGEPWGFHPDLYRCFNAFRSDFVKPIGELTLGSALRWSDPRMDKIIEELERTDWNDYDKIIELGVEGLKIEIEEMIAIPVFNCPITIVFDEYYWTNFPSPDNDYARCDNFTTWPQLKYLLHKVQPAGRK</sequence>
<evidence type="ECO:0000259" key="1">
    <source>
        <dbReference type="Pfam" id="PF00496"/>
    </source>
</evidence>
<dbReference type="GO" id="GO:0042597">
    <property type="term" value="C:periplasmic space"/>
    <property type="evidence" value="ECO:0007669"/>
    <property type="project" value="UniProtKB-ARBA"/>
</dbReference>
<evidence type="ECO:0000313" key="3">
    <source>
        <dbReference type="Proteomes" id="UP000000445"/>
    </source>
</evidence>
<dbReference type="Pfam" id="PF00496">
    <property type="entry name" value="SBP_bac_5"/>
    <property type="match status" value="1"/>
</dbReference>
<dbReference type="SUPFAM" id="SSF53850">
    <property type="entry name" value="Periplasmic binding protein-like II"/>
    <property type="match status" value="1"/>
</dbReference>
<dbReference type="KEGG" id="tna:CTN_1375"/>
<protein>
    <submittedName>
        <fullName evidence="2">Extracellular solute-binding protein family 5</fullName>
    </submittedName>
</protein>
<dbReference type="FunFam" id="3.40.190.10:FF:000331">
    <property type="entry name" value="Extracellular solute-binding protein family 5"/>
    <property type="match status" value="1"/>
</dbReference>
<name>B9K9B8_THENN</name>